<dbReference type="SUPFAM" id="SSF51735">
    <property type="entry name" value="NAD(P)-binding Rossmann-fold domains"/>
    <property type="match status" value="1"/>
</dbReference>
<comment type="caution">
    <text evidence="2">The sequence shown here is derived from an EMBL/GenBank/DDBJ whole genome shotgun (WGS) entry which is preliminary data.</text>
</comment>
<evidence type="ECO:0000313" key="2">
    <source>
        <dbReference type="EMBL" id="TWT37380.1"/>
    </source>
</evidence>
<keyword evidence="3" id="KW-1185">Reference proteome</keyword>
<keyword evidence="2" id="KW-0560">Oxidoreductase</keyword>
<protein>
    <submittedName>
        <fullName evidence="2">dTDP-4-oxo-6-deoxy-D-allose reductase</fullName>
        <ecNumber evidence="2">1.1.1.364</ecNumber>
    </submittedName>
</protein>
<evidence type="ECO:0000313" key="3">
    <source>
        <dbReference type="Proteomes" id="UP000316714"/>
    </source>
</evidence>
<evidence type="ECO:0000259" key="1">
    <source>
        <dbReference type="Pfam" id="PF01370"/>
    </source>
</evidence>
<proteinExistence type="predicted"/>
<accession>A0A5C5VHF6</accession>
<dbReference type="PANTHER" id="PTHR48079:SF6">
    <property type="entry name" value="NAD(P)-BINDING DOMAIN-CONTAINING PROTEIN-RELATED"/>
    <property type="match status" value="1"/>
</dbReference>
<dbReference type="Pfam" id="PF01370">
    <property type="entry name" value="Epimerase"/>
    <property type="match status" value="1"/>
</dbReference>
<organism evidence="2 3">
    <name type="scientific">Posidoniimonas corsicana</name>
    <dbReference type="NCBI Taxonomy" id="1938618"/>
    <lineage>
        <taxon>Bacteria</taxon>
        <taxon>Pseudomonadati</taxon>
        <taxon>Planctomycetota</taxon>
        <taxon>Planctomycetia</taxon>
        <taxon>Pirellulales</taxon>
        <taxon>Lacipirellulaceae</taxon>
        <taxon>Posidoniimonas</taxon>
    </lineage>
</organism>
<dbReference type="InterPro" id="IPR001509">
    <property type="entry name" value="Epimerase_deHydtase"/>
</dbReference>
<dbReference type="Gene3D" id="3.40.50.720">
    <property type="entry name" value="NAD(P)-binding Rossmann-like Domain"/>
    <property type="match status" value="1"/>
</dbReference>
<dbReference type="InterPro" id="IPR051783">
    <property type="entry name" value="NAD(P)-dependent_oxidoreduct"/>
</dbReference>
<dbReference type="PANTHER" id="PTHR48079">
    <property type="entry name" value="PROTEIN YEEZ"/>
    <property type="match status" value="1"/>
</dbReference>
<dbReference type="RefSeq" id="WP_146564721.1">
    <property type="nucleotide sequence ID" value="NZ_SIHJ01000001.1"/>
</dbReference>
<dbReference type="Proteomes" id="UP000316714">
    <property type="component" value="Unassembled WGS sequence"/>
</dbReference>
<reference evidence="2 3" key="1">
    <citation type="submission" date="2019-02" db="EMBL/GenBank/DDBJ databases">
        <title>Deep-cultivation of Planctomycetes and their phenomic and genomic characterization uncovers novel biology.</title>
        <authorList>
            <person name="Wiegand S."/>
            <person name="Jogler M."/>
            <person name="Boedeker C."/>
            <person name="Pinto D."/>
            <person name="Vollmers J."/>
            <person name="Rivas-Marin E."/>
            <person name="Kohn T."/>
            <person name="Peeters S.H."/>
            <person name="Heuer A."/>
            <person name="Rast P."/>
            <person name="Oberbeckmann S."/>
            <person name="Bunk B."/>
            <person name="Jeske O."/>
            <person name="Meyerdierks A."/>
            <person name="Storesund J.E."/>
            <person name="Kallscheuer N."/>
            <person name="Luecker S."/>
            <person name="Lage O.M."/>
            <person name="Pohl T."/>
            <person name="Merkel B.J."/>
            <person name="Hornburger P."/>
            <person name="Mueller R.-W."/>
            <person name="Bruemmer F."/>
            <person name="Labrenz M."/>
            <person name="Spormann A.M."/>
            <person name="Op Den Camp H."/>
            <person name="Overmann J."/>
            <person name="Amann R."/>
            <person name="Jetten M.S.M."/>
            <person name="Mascher T."/>
            <person name="Medema M.H."/>
            <person name="Devos D.P."/>
            <person name="Kaster A.-K."/>
            <person name="Ovreas L."/>
            <person name="Rohde M."/>
            <person name="Galperin M.Y."/>
            <person name="Jogler C."/>
        </authorList>
    </citation>
    <scope>NUCLEOTIDE SEQUENCE [LARGE SCALE GENOMIC DNA]</scope>
    <source>
        <strain evidence="2 3">KOR34</strain>
    </source>
</reference>
<dbReference type="EC" id="1.1.1.364" evidence="2"/>
<dbReference type="AlphaFoldDB" id="A0A5C5VHF6"/>
<dbReference type="EMBL" id="SIHJ01000001">
    <property type="protein sequence ID" value="TWT37380.1"/>
    <property type="molecule type" value="Genomic_DNA"/>
</dbReference>
<sequence>MPTALVTGASGFIGPRLVMRLQSAGHDVACLVRPTSKTERLEALGVRLVRGDVTDPAGLPAALDGVDHVYHLAGRTHARSLAEFLAVNEQGTTNLMKACAARESPPTVLAVSSLAAAGPSAPGRPHTESDPPEPISLYGRSKLAGELAARRFAAVVPLSILRPPVVFGPGDRDGLNLFLGLKYSRLHLVPQRKGLPLSLVHADDLAEAMALAVERGERVPADGEADDSTNRGAGVYYAADPAVSSWAEAGLLAAAGLGIRVLVIRLRKYPFLIPAAAGELMGRLTGKPTLFGFDKLREASATGWVCSVEKAAEQLDFRCQATLADRYRQTAEWYRSEGWI</sequence>
<dbReference type="InterPro" id="IPR036291">
    <property type="entry name" value="NAD(P)-bd_dom_sf"/>
</dbReference>
<dbReference type="GO" id="GO:0004029">
    <property type="term" value="F:aldehyde dehydrogenase (NAD+) activity"/>
    <property type="evidence" value="ECO:0007669"/>
    <property type="project" value="TreeGrafter"/>
</dbReference>
<name>A0A5C5VHF6_9BACT</name>
<dbReference type="OrthoDB" id="9811743at2"/>
<feature type="domain" description="NAD-dependent epimerase/dehydratase" evidence="1">
    <location>
        <begin position="4"/>
        <end position="218"/>
    </location>
</feature>
<gene>
    <name evidence="2" type="primary">gerKI</name>
    <name evidence="2" type="ORF">KOR34_23300</name>
</gene>
<dbReference type="GO" id="GO:0005737">
    <property type="term" value="C:cytoplasm"/>
    <property type="evidence" value="ECO:0007669"/>
    <property type="project" value="TreeGrafter"/>
</dbReference>